<protein>
    <submittedName>
        <fullName evidence="2">Uncharacterized protein</fullName>
    </submittedName>
</protein>
<evidence type="ECO:0000313" key="3">
    <source>
        <dbReference type="Proteomes" id="UP000479000"/>
    </source>
</evidence>
<feature type="region of interest" description="Disordered" evidence="1">
    <location>
        <begin position="1"/>
        <end position="74"/>
    </location>
</feature>
<reference evidence="2 3" key="1">
    <citation type="submission" date="2020-02" db="EMBL/GenBank/DDBJ databases">
        <authorList>
            <person name="Ferguson B K."/>
        </authorList>
    </citation>
    <scope>NUCLEOTIDE SEQUENCE [LARGE SCALE GENOMIC DNA]</scope>
</reference>
<sequence length="74" mass="7774">MGAAARARTREKCRRTDEPLAPASAVPRSRSRPASAVLRSRSSKTTSRTFPKLCTNSRGGSDGSALASGGKGRR</sequence>
<organism evidence="2 3">
    <name type="scientific">Nesidiocoris tenuis</name>
    <dbReference type="NCBI Taxonomy" id="355587"/>
    <lineage>
        <taxon>Eukaryota</taxon>
        <taxon>Metazoa</taxon>
        <taxon>Ecdysozoa</taxon>
        <taxon>Arthropoda</taxon>
        <taxon>Hexapoda</taxon>
        <taxon>Insecta</taxon>
        <taxon>Pterygota</taxon>
        <taxon>Neoptera</taxon>
        <taxon>Paraneoptera</taxon>
        <taxon>Hemiptera</taxon>
        <taxon>Heteroptera</taxon>
        <taxon>Panheteroptera</taxon>
        <taxon>Cimicomorpha</taxon>
        <taxon>Miridae</taxon>
        <taxon>Dicyphina</taxon>
        <taxon>Nesidiocoris</taxon>
    </lineage>
</organism>
<feature type="compositionally biased region" description="Low complexity" evidence="1">
    <location>
        <begin position="19"/>
        <end position="49"/>
    </location>
</feature>
<dbReference type="EMBL" id="CADCXU010028571">
    <property type="protein sequence ID" value="CAB0015105.1"/>
    <property type="molecule type" value="Genomic_DNA"/>
</dbReference>
<evidence type="ECO:0000256" key="1">
    <source>
        <dbReference type="SAM" id="MobiDB-lite"/>
    </source>
</evidence>
<evidence type="ECO:0000313" key="2">
    <source>
        <dbReference type="EMBL" id="CAB0015105.1"/>
    </source>
</evidence>
<proteinExistence type="predicted"/>
<keyword evidence="3" id="KW-1185">Reference proteome</keyword>
<feature type="compositionally biased region" description="Low complexity" evidence="1">
    <location>
        <begin position="57"/>
        <end position="68"/>
    </location>
</feature>
<feature type="compositionally biased region" description="Basic and acidic residues" evidence="1">
    <location>
        <begin position="8"/>
        <end position="18"/>
    </location>
</feature>
<feature type="non-terminal residue" evidence="2">
    <location>
        <position position="74"/>
    </location>
</feature>
<accession>A0A6H5HFU3</accession>
<name>A0A6H5HFU3_9HEMI</name>
<dbReference type="Proteomes" id="UP000479000">
    <property type="component" value="Unassembled WGS sequence"/>
</dbReference>
<dbReference type="AlphaFoldDB" id="A0A6H5HFU3"/>
<gene>
    <name evidence="2" type="ORF">NTEN_LOCUS19475</name>
</gene>